<comment type="subcellular location">
    <subcellularLocation>
        <location evidence="2 6">Cytoplasm</location>
    </subcellularLocation>
</comment>
<dbReference type="OrthoDB" id="9807767at2"/>
<evidence type="ECO:0000313" key="8">
    <source>
        <dbReference type="Proteomes" id="UP000284416"/>
    </source>
</evidence>
<dbReference type="InterPro" id="IPR003697">
    <property type="entry name" value="Maf-like"/>
</dbReference>
<dbReference type="EC" id="3.6.1.9" evidence="6"/>
<dbReference type="CDD" id="cd00555">
    <property type="entry name" value="Maf"/>
    <property type="match status" value="1"/>
</dbReference>
<feature type="active site" description="Proton acceptor" evidence="6">
    <location>
        <position position="69"/>
    </location>
</feature>
<dbReference type="GO" id="GO:0036221">
    <property type="term" value="F:UTP diphosphatase activity"/>
    <property type="evidence" value="ECO:0007669"/>
    <property type="project" value="RHEA"/>
</dbReference>
<evidence type="ECO:0000256" key="1">
    <source>
        <dbReference type="ARBA" id="ARBA00001968"/>
    </source>
</evidence>
<comment type="similarity">
    <text evidence="6">Belongs to the Maf family. YhdE subfamily.</text>
</comment>
<dbReference type="HAMAP" id="MF_00528">
    <property type="entry name" value="Maf"/>
    <property type="match status" value="1"/>
</dbReference>
<dbReference type="AlphaFoldDB" id="A0A417YTY3"/>
<protein>
    <recommendedName>
        <fullName evidence="6">dTTP/UTP pyrophosphatase</fullName>
        <shortName evidence="6">dTTPase/UTPase</shortName>
        <ecNumber evidence="6">3.6.1.9</ecNumber>
    </recommendedName>
    <alternativeName>
        <fullName evidence="6">Nucleoside triphosphate pyrophosphatase</fullName>
    </alternativeName>
    <alternativeName>
        <fullName evidence="6">Nucleotide pyrophosphatase</fullName>
        <shortName evidence="6">Nucleotide PPase</shortName>
    </alternativeName>
</protein>
<dbReference type="NCBIfam" id="TIGR00172">
    <property type="entry name" value="maf"/>
    <property type="match status" value="1"/>
</dbReference>
<dbReference type="PANTHER" id="PTHR43213">
    <property type="entry name" value="BIFUNCTIONAL DTTP/UTP PYROPHOSPHATASE/METHYLTRANSFERASE PROTEIN-RELATED"/>
    <property type="match status" value="1"/>
</dbReference>
<evidence type="ECO:0000256" key="4">
    <source>
        <dbReference type="ARBA" id="ARBA00022801"/>
    </source>
</evidence>
<evidence type="ECO:0000313" key="7">
    <source>
        <dbReference type="EMBL" id="RHW40636.1"/>
    </source>
</evidence>
<dbReference type="PIRSF" id="PIRSF006305">
    <property type="entry name" value="Maf"/>
    <property type="match status" value="1"/>
</dbReference>
<feature type="site" description="Important for substrate specificity" evidence="6">
    <location>
        <position position="152"/>
    </location>
</feature>
<evidence type="ECO:0000256" key="6">
    <source>
        <dbReference type="HAMAP-Rule" id="MF_00528"/>
    </source>
</evidence>
<dbReference type="EMBL" id="QWEG01000006">
    <property type="protein sequence ID" value="RHW40636.1"/>
    <property type="molecule type" value="Genomic_DNA"/>
</dbReference>
<evidence type="ECO:0000256" key="3">
    <source>
        <dbReference type="ARBA" id="ARBA00022490"/>
    </source>
</evidence>
<evidence type="ECO:0000256" key="2">
    <source>
        <dbReference type="ARBA" id="ARBA00004496"/>
    </source>
</evidence>
<dbReference type="SUPFAM" id="SSF52972">
    <property type="entry name" value="ITPase-like"/>
    <property type="match status" value="1"/>
</dbReference>
<dbReference type="FunFam" id="3.90.950.10:FF:000005">
    <property type="entry name" value="7-methyl-GTP pyrophosphatase"/>
    <property type="match status" value="1"/>
</dbReference>
<comment type="cofactor">
    <cofactor evidence="1 6">
        <name>a divalent metal cation</name>
        <dbReference type="ChEBI" id="CHEBI:60240"/>
    </cofactor>
</comment>
<comment type="function">
    <text evidence="6">Nucleoside triphosphate pyrophosphatase that hydrolyzes dTTP and UTP. May have a dual role in cell division arrest and in preventing the incorporation of modified nucleotides into cellular nucleic acids.</text>
</comment>
<dbReference type="Gene3D" id="3.90.950.10">
    <property type="match status" value="1"/>
</dbReference>
<dbReference type="InterPro" id="IPR029001">
    <property type="entry name" value="ITPase-like_fam"/>
</dbReference>
<dbReference type="GO" id="GO:0009117">
    <property type="term" value="P:nucleotide metabolic process"/>
    <property type="evidence" value="ECO:0007669"/>
    <property type="project" value="UniProtKB-KW"/>
</dbReference>
<dbReference type="Proteomes" id="UP000284416">
    <property type="component" value="Unassembled WGS sequence"/>
</dbReference>
<dbReference type="RefSeq" id="WP_118920753.1">
    <property type="nucleotide sequence ID" value="NZ_QWEG01000006.1"/>
</dbReference>
<keyword evidence="8" id="KW-1185">Reference proteome</keyword>
<organism evidence="7 8">
    <name type="scientific">Neobacillus notoginsengisoli</name>
    <dbReference type="NCBI Taxonomy" id="1578198"/>
    <lineage>
        <taxon>Bacteria</taxon>
        <taxon>Bacillati</taxon>
        <taxon>Bacillota</taxon>
        <taxon>Bacilli</taxon>
        <taxon>Bacillales</taxon>
        <taxon>Bacillaceae</taxon>
        <taxon>Neobacillus</taxon>
    </lineage>
</organism>
<reference evidence="7 8" key="1">
    <citation type="journal article" date="2017" name="Int. J. Syst. Evol. Microbiol.">
        <title>Bacillus notoginsengisoli sp. nov., a novel bacterium isolated from the rhizosphere of Panax notoginseng.</title>
        <authorList>
            <person name="Zhang M.Y."/>
            <person name="Cheng J."/>
            <person name="Cai Y."/>
            <person name="Zhang T.Y."/>
            <person name="Wu Y.Y."/>
            <person name="Manikprabhu D."/>
            <person name="Li W.J."/>
            <person name="Zhang Y.X."/>
        </authorList>
    </citation>
    <scope>NUCLEOTIDE SEQUENCE [LARGE SCALE GENOMIC DNA]</scope>
    <source>
        <strain evidence="7 8">JCM 30743</strain>
    </source>
</reference>
<keyword evidence="5 6" id="KW-0546">Nucleotide metabolism</keyword>
<gene>
    <name evidence="7" type="ORF">D1B31_10575</name>
</gene>
<sequence length="190" mass="21008">MPNLILASSSPRRKELLENLHLNFHIYSSDIDESFEPGTSPEEIVMGLAERKAKAVFSKHPHDFVIGSDTVVVCDGAVLGKPSGYAEAVGMLKLLSGRAHDVYTGVSIISPGNEVRFFEKTEVHFWELTDREIEYYANSGEPFDKAGGYGIQGLGSMLVKRIDGDYFAVMGLPVSRTVRELRKAGWPLPY</sequence>
<keyword evidence="4 6" id="KW-0378">Hydrolase</keyword>
<dbReference type="GO" id="GO:0005737">
    <property type="term" value="C:cytoplasm"/>
    <property type="evidence" value="ECO:0007669"/>
    <property type="project" value="UniProtKB-SubCell"/>
</dbReference>
<comment type="caution">
    <text evidence="6">Lacks conserved residue(s) required for the propagation of feature annotation.</text>
</comment>
<feature type="site" description="Important for substrate specificity" evidence="6">
    <location>
        <position position="12"/>
    </location>
</feature>
<dbReference type="Pfam" id="PF02545">
    <property type="entry name" value="Maf"/>
    <property type="match status" value="1"/>
</dbReference>
<dbReference type="GO" id="GO:0036218">
    <property type="term" value="F:dTTP diphosphatase activity"/>
    <property type="evidence" value="ECO:0007669"/>
    <property type="project" value="RHEA"/>
</dbReference>
<comment type="catalytic activity">
    <reaction evidence="6">
        <text>dTTP + H2O = dTMP + diphosphate + H(+)</text>
        <dbReference type="Rhea" id="RHEA:28534"/>
        <dbReference type="ChEBI" id="CHEBI:15377"/>
        <dbReference type="ChEBI" id="CHEBI:15378"/>
        <dbReference type="ChEBI" id="CHEBI:33019"/>
        <dbReference type="ChEBI" id="CHEBI:37568"/>
        <dbReference type="ChEBI" id="CHEBI:63528"/>
        <dbReference type="EC" id="3.6.1.9"/>
    </reaction>
</comment>
<keyword evidence="3 6" id="KW-0963">Cytoplasm</keyword>
<evidence type="ECO:0000256" key="5">
    <source>
        <dbReference type="ARBA" id="ARBA00023080"/>
    </source>
</evidence>
<comment type="catalytic activity">
    <reaction evidence="6">
        <text>UTP + H2O = UMP + diphosphate + H(+)</text>
        <dbReference type="Rhea" id="RHEA:29395"/>
        <dbReference type="ChEBI" id="CHEBI:15377"/>
        <dbReference type="ChEBI" id="CHEBI:15378"/>
        <dbReference type="ChEBI" id="CHEBI:33019"/>
        <dbReference type="ChEBI" id="CHEBI:46398"/>
        <dbReference type="ChEBI" id="CHEBI:57865"/>
        <dbReference type="EC" id="3.6.1.9"/>
    </reaction>
</comment>
<accession>A0A417YTY3</accession>
<proteinExistence type="inferred from homology"/>
<feature type="site" description="Important for substrate specificity" evidence="6">
    <location>
        <position position="70"/>
    </location>
</feature>
<dbReference type="PANTHER" id="PTHR43213:SF5">
    <property type="entry name" value="BIFUNCTIONAL DTTP_UTP PYROPHOSPHATASE_METHYLTRANSFERASE PROTEIN-RELATED"/>
    <property type="match status" value="1"/>
</dbReference>
<name>A0A417YTY3_9BACI</name>
<comment type="caution">
    <text evidence="7">The sequence shown here is derived from an EMBL/GenBank/DDBJ whole genome shotgun (WGS) entry which is preliminary data.</text>
</comment>